<name>A0A0S3F5U5_9SPHN</name>
<dbReference type="RefSeq" id="WP_053085603.1">
    <property type="nucleotide sequence ID" value="NZ_CP013267.1"/>
</dbReference>
<dbReference type="OrthoDB" id="7445766at2"/>
<protein>
    <recommendedName>
        <fullName evidence="3">DUF3768 domain-containing protein</fullName>
    </recommendedName>
</protein>
<dbReference type="Pfam" id="PF12599">
    <property type="entry name" value="DUF3768"/>
    <property type="match status" value="1"/>
</dbReference>
<proteinExistence type="predicted"/>
<organism evidence="1 2">
    <name type="scientific">Sphingobium baderi</name>
    <dbReference type="NCBI Taxonomy" id="1332080"/>
    <lineage>
        <taxon>Bacteria</taxon>
        <taxon>Pseudomonadati</taxon>
        <taxon>Pseudomonadota</taxon>
        <taxon>Alphaproteobacteria</taxon>
        <taxon>Sphingomonadales</taxon>
        <taxon>Sphingomonadaceae</taxon>
        <taxon>Sphingobium</taxon>
    </lineage>
</organism>
<dbReference type="InterPro" id="IPR022243">
    <property type="entry name" value="DUF3768"/>
</dbReference>
<dbReference type="EMBL" id="CP013267">
    <property type="protein sequence ID" value="ALR23156.1"/>
    <property type="molecule type" value="Genomic_DNA"/>
</dbReference>
<reference evidence="1 2" key="1">
    <citation type="submission" date="2015-11" db="EMBL/GenBank/DDBJ databases">
        <title>A Two-component Flavoprotein Monooxygenase System MeaXY Responsible for para-Hydroxylation of 2-Methyl-6-ethylaniline and 2,6-Diethylaniline in Sphingobium baderi DE-13.</title>
        <authorList>
            <person name="Cheng M."/>
            <person name="Meng Q."/>
            <person name="Yang Y."/>
            <person name="Chu C."/>
            <person name="Yan X."/>
            <person name="He J."/>
            <person name="Li S."/>
        </authorList>
    </citation>
    <scope>NUCLEOTIDE SEQUENCE [LARGE SCALE GENOMIC DNA]</scope>
    <source>
        <strain evidence="1 2">DE-13</strain>
        <plasmid evidence="2">Plasmid pDE3</plasmid>
    </source>
</reference>
<gene>
    <name evidence="1" type="ORF">ATN00_21900</name>
</gene>
<dbReference type="KEGG" id="sbd:ATN00_21900"/>
<accession>A0A0S3F5U5</accession>
<evidence type="ECO:0008006" key="3">
    <source>
        <dbReference type="Google" id="ProtNLM"/>
    </source>
</evidence>
<dbReference type="Proteomes" id="UP000056968">
    <property type="component" value="Plasmid pDE3"/>
</dbReference>
<evidence type="ECO:0000313" key="1">
    <source>
        <dbReference type="EMBL" id="ALR23156.1"/>
    </source>
</evidence>
<keyword evidence="2" id="KW-1185">Reference proteome</keyword>
<geneLocation type="plasmid" evidence="1 2">
    <name>pDE3</name>
</geneLocation>
<evidence type="ECO:0000313" key="2">
    <source>
        <dbReference type="Proteomes" id="UP000056968"/>
    </source>
</evidence>
<dbReference type="AlphaFoldDB" id="A0A0S3F5U5"/>
<keyword evidence="1" id="KW-0614">Plasmid</keyword>
<sequence length="265" mass="30646">MRFQRTPRPEGYAVTPRKIAAFERKKRRQIEALPLFADATAAAQISAADEMERREVSAMNAARDRRAFIARQWREMRADYYGLPRHVRESIADRWRRWTGPATSSCLLHLMKVEGAQATAAPEDYPHISAEDRHARTVYFNRLAREHNNPYARCERIHSPGVLLWLSPFFAPLPDQPEPRLYLTTNLGLHGLLHDALAAFCDFGHNSDPSGEQRAGFFEIEGTTFRFQISYHRHDSDEPSRVPWDTYLTRRILWIGLADERPPHA</sequence>